<dbReference type="RefSeq" id="WP_250867857.1">
    <property type="nucleotide sequence ID" value="NZ_JAGSOI010000016.1"/>
</dbReference>
<dbReference type="Gene3D" id="3.20.80.10">
    <property type="entry name" value="Regulatory factor, effector binding domain"/>
    <property type="match status" value="1"/>
</dbReference>
<evidence type="ECO:0000313" key="2">
    <source>
        <dbReference type="EMBL" id="MCM1986470.1"/>
    </source>
</evidence>
<dbReference type="InterPro" id="IPR029442">
    <property type="entry name" value="GyrI-like"/>
</dbReference>
<name>A0A9E5DA58_9EURY</name>
<accession>A0A9E5DA58</accession>
<reference evidence="2" key="2">
    <citation type="submission" date="2021-04" db="EMBL/GenBank/DDBJ databases">
        <authorList>
            <person name="Dong X."/>
        </authorList>
    </citation>
    <scope>NUCLEOTIDE SEQUENCE</scope>
    <source>
        <strain evidence="2">LLY</strain>
    </source>
</reference>
<comment type="caution">
    <text evidence="2">The sequence shown here is derived from an EMBL/GenBank/DDBJ whole genome shotgun (WGS) entry which is preliminary data.</text>
</comment>
<reference evidence="2" key="1">
    <citation type="journal article" date="2021" name="mSystems">
        <title>Bacteria and Archaea Synergistically Convert Glycine Betaine to Biogenic Methane in the Formosa Cold Seep of the South China Sea.</title>
        <authorList>
            <person name="Li L."/>
            <person name="Zhang W."/>
            <person name="Zhang S."/>
            <person name="Song L."/>
            <person name="Sun Q."/>
            <person name="Zhang H."/>
            <person name="Xiang H."/>
            <person name="Dong X."/>
        </authorList>
    </citation>
    <scope>NUCLEOTIDE SEQUENCE</scope>
    <source>
        <strain evidence="2">LLY</strain>
    </source>
</reference>
<protein>
    <submittedName>
        <fullName evidence="2">GyrI-like domain-containing protein</fullName>
    </submittedName>
</protein>
<dbReference type="InterPro" id="IPR050908">
    <property type="entry name" value="SmbC-like"/>
</dbReference>
<feature type="domain" description="AraC effector-binding" evidence="1">
    <location>
        <begin position="2"/>
        <end position="156"/>
    </location>
</feature>
<organism evidence="2 3">
    <name type="scientific">Methanococcoides seepicolus</name>
    <dbReference type="NCBI Taxonomy" id="2828780"/>
    <lineage>
        <taxon>Archaea</taxon>
        <taxon>Methanobacteriati</taxon>
        <taxon>Methanobacteriota</taxon>
        <taxon>Stenosarchaea group</taxon>
        <taxon>Methanomicrobia</taxon>
        <taxon>Methanosarcinales</taxon>
        <taxon>Methanosarcinaceae</taxon>
        <taxon>Methanococcoides</taxon>
    </lineage>
</organism>
<dbReference type="Proteomes" id="UP001056766">
    <property type="component" value="Unassembled WGS sequence"/>
</dbReference>
<dbReference type="InterPro" id="IPR010499">
    <property type="entry name" value="AraC_E-bd"/>
</dbReference>
<dbReference type="PANTHER" id="PTHR40055:SF1">
    <property type="entry name" value="TRANSCRIPTIONAL REGULATOR YGIV-RELATED"/>
    <property type="match status" value="1"/>
</dbReference>
<sequence length="161" mass="17771">MSDISIVEIEPQLVIGIRRIGSYELLPEMFPEIFQFAVGNNIEIAGPPIFVMHRTSEEDALRANSEGNADLEVVIPVSEKIGDTGSVKCYELPGGKMAKSIHKGPYEECGPTYQALFAWLAENGFAIIGSMREVYLNDPQEIAPEDILTEIYAPVEQVIDL</sequence>
<evidence type="ECO:0000313" key="3">
    <source>
        <dbReference type="Proteomes" id="UP001056766"/>
    </source>
</evidence>
<dbReference type="InterPro" id="IPR011256">
    <property type="entry name" value="Reg_factor_effector_dom_sf"/>
</dbReference>
<dbReference type="SMART" id="SM00871">
    <property type="entry name" value="AraC_E_bind"/>
    <property type="match status" value="1"/>
</dbReference>
<evidence type="ECO:0000259" key="1">
    <source>
        <dbReference type="SMART" id="SM00871"/>
    </source>
</evidence>
<dbReference type="AlphaFoldDB" id="A0A9E5DA58"/>
<dbReference type="SUPFAM" id="SSF55136">
    <property type="entry name" value="Probable bacterial effector-binding domain"/>
    <property type="match status" value="1"/>
</dbReference>
<dbReference type="EMBL" id="JAGSOI010000016">
    <property type="protein sequence ID" value="MCM1986470.1"/>
    <property type="molecule type" value="Genomic_DNA"/>
</dbReference>
<keyword evidence="3" id="KW-1185">Reference proteome</keyword>
<dbReference type="Pfam" id="PF06445">
    <property type="entry name" value="GyrI-like"/>
    <property type="match status" value="1"/>
</dbReference>
<proteinExistence type="predicted"/>
<dbReference type="PANTHER" id="PTHR40055">
    <property type="entry name" value="TRANSCRIPTIONAL REGULATOR YGIV-RELATED"/>
    <property type="match status" value="1"/>
</dbReference>
<gene>
    <name evidence="2" type="ORF">KDK67_05575</name>
</gene>